<accession>A0A8J3S4R0</accession>
<reference evidence="3" key="1">
    <citation type="submission" date="2021-01" db="EMBL/GenBank/DDBJ databases">
        <title>Whole genome shotgun sequence of Planobispora rosea NBRC 15558.</title>
        <authorList>
            <person name="Komaki H."/>
            <person name="Tamura T."/>
        </authorList>
    </citation>
    <scope>NUCLEOTIDE SEQUENCE</scope>
    <source>
        <strain evidence="3">NBRC 15558</strain>
    </source>
</reference>
<keyword evidence="4" id="KW-1185">Reference proteome</keyword>
<name>A0A8J3S4R0_PLARO</name>
<gene>
    <name evidence="3" type="ORF">Pro02_45030</name>
</gene>
<dbReference type="Proteomes" id="UP000655044">
    <property type="component" value="Unassembled WGS sequence"/>
</dbReference>
<dbReference type="SUPFAM" id="SSF69304">
    <property type="entry name" value="Tricorn protease N-terminal domain"/>
    <property type="match status" value="1"/>
</dbReference>
<dbReference type="AlphaFoldDB" id="A0A8J3S4R0"/>
<comment type="caution">
    <text evidence="3">The sequence shown here is derived from an EMBL/GenBank/DDBJ whole genome shotgun (WGS) entry which is preliminary data.</text>
</comment>
<evidence type="ECO:0000256" key="1">
    <source>
        <dbReference type="SAM" id="MobiDB-lite"/>
    </source>
</evidence>
<feature type="transmembrane region" description="Helical" evidence="2">
    <location>
        <begin position="120"/>
        <end position="142"/>
    </location>
</feature>
<organism evidence="3 4">
    <name type="scientific">Planobispora rosea</name>
    <dbReference type="NCBI Taxonomy" id="35762"/>
    <lineage>
        <taxon>Bacteria</taxon>
        <taxon>Bacillati</taxon>
        <taxon>Actinomycetota</taxon>
        <taxon>Actinomycetes</taxon>
        <taxon>Streptosporangiales</taxon>
        <taxon>Streptosporangiaceae</taxon>
        <taxon>Planobispora</taxon>
    </lineage>
</organism>
<keyword evidence="2" id="KW-0812">Transmembrane</keyword>
<dbReference type="RefSeq" id="WP_189242840.1">
    <property type="nucleotide sequence ID" value="NZ_BMQP01000023.1"/>
</dbReference>
<feature type="transmembrane region" description="Helical" evidence="2">
    <location>
        <begin position="279"/>
        <end position="300"/>
    </location>
</feature>
<keyword evidence="2" id="KW-1133">Transmembrane helix</keyword>
<dbReference type="InterPro" id="IPR015943">
    <property type="entry name" value="WD40/YVTN_repeat-like_dom_sf"/>
</dbReference>
<keyword evidence="2" id="KW-0472">Membrane</keyword>
<feature type="compositionally biased region" description="Basic and acidic residues" evidence="1">
    <location>
        <begin position="586"/>
        <end position="599"/>
    </location>
</feature>
<proteinExistence type="predicted"/>
<feature type="transmembrane region" description="Helical" evidence="2">
    <location>
        <begin position="246"/>
        <end position="267"/>
    </location>
</feature>
<protein>
    <submittedName>
        <fullName evidence="3">Uncharacterized protein</fullName>
    </submittedName>
</protein>
<evidence type="ECO:0000313" key="4">
    <source>
        <dbReference type="Proteomes" id="UP000655044"/>
    </source>
</evidence>
<sequence length="608" mass="63959">MLPIALVLAPIALILVPAVTDQVEPGQIKRFVRRQGLVPTPANGDLILTYLRVTRRWRALGLIFGALVALASEPLFTIRLLFPVLGWFAGALVAEVRLARARPAGRKDIGVRLVPPAVTWLWGVSAVVAGALAVSGLARFLLVGADAATPLWALAAAATVPAVTLLTRGLRTRPLPLGPAGRDALEAAARSRSTHVPLDGPVAAEIAARSRSAHVLLTGGSVAALWCGLGTLGTEPEHLPDGLVRMLVLAGWVVLPLVALALGTRSWRPVPRPAPGRRPAVAAAVTAVSVAVALGAALTWSATVPSPAGKPVAWSAGDEVNISSQPIAYATLPKCGARRTVRDCAAWDLLPADRPGYPIWFPQAAAFAGRWGPLRRPAPFALSGDGFHVVYLHARTRRMVHHDLRTGARRDLTGPLPDTDLPMPVLSYDGRYVTLTPATGPGTTRLVDTGDGRSVEVPGLARVLGVGPRGLAAVTVPEADKPELVTVDLRGTVRTRTPFDPASVTSPFPDGRRLLVLTEGGAAVTVDPATGRTVRRVKIKLKLTPYGDPPEFLGWSGDGRFLARLSPEEPGDGELRLVDPATGRVAEPRDSGPVEDARKTVIGKVSAE</sequence>
<feature type="transmembrane region" description="Helical" evidence="2">
    <location>
        <begin position="215"/>
        <end position="234"/>
    </location>
</feature>
<evidence type="ECO:0000256" key="2">
    <source>
        <dbReference type="SAM" id="Phobius"/>
    </source>
</evidence>
<dbReference type="Gene3D" id="2.130.10.10">
    <property type="entry name" value="YVTN repeat-like/Quinoprotein amine dehydrogenase"/>
    <property type="match status" value="1"/>
</dbReference>
<evidence type="ECO:0000313" key="3">
    <source>
        <dbReference type="EMBL" id="GIH86095.1"/>
    </source>
</evidence>
<feature type="region of interest" description="Disordered" evidence="1">
    <location>
        <begin position="565"/>
        <end position="608"/>
    </location>
</feature>
<dbReference type="EMBL" id="BOOI01000042">
    <property type="protein sequence ID" value="GIH86095.1"/>
    <property type="molecule type" value="Genomic_DNA"/>
</dbReference>